<feature type="compositionally biased region" description="Basic and acidic residues" evidence="9">
    <location>
        <begin position="787"/>
        <end position="834"/>
    </location>
</feature>
<evidence type="ECO:0000256" key="9">
    <source>
        <dbReference type="SAM" id="MobiDB-lite"/>
    </source>
</evidence>
<dbReference type="GO" id="GO:0005789">
    <property type="term" value="C:endoplasmic reticulum membrane"/>
    <property type="evidence" value="ECO:0007669"/>
    <property type="project" value="UniProtKB-SubCell"/>
</dbReference>
<evidence type="ECO:0000256" key="10">
    <source>
        <dbReference type="SAM" id="Phobius"/>
    </source>
</evidence>
<evidence type="ECO:0000259" key="11">
    <source>
        <dbReference type="Pfam" id="PF01545"/>
    </source>
</evidence>
<feature type="transmembrane region" description="Helical" evidence="10">
    <location>
        <begin position="684"/>
        <end position="708"/>
    </location>
</feature>
<proteinExistence type="inferred from homology"/>
<feature type="transmembrane region" description="Helical" evidence="10">
    <location>
        <begin position="568"/>
        <end position="586"/>
    </location>
</feature>
<feature type="compositionally biased region" description="Polar residues" evidence="9">
    <location>
        <begin position="28"/>
        <end position="39"/>
    </location>
</feature>
<feature type="region of interest" description="Disordered" evidence="9">
    <location>
        <begin position="1"/>
        <end position="106"/>
    </location>
</feature>
<gene>
    <name evidence="12" type="ORF">GQ26_0020650</name>
</gene>
<feature type="transmembrane region" description="Helical" evidence="10">
    <location>
        <begin position="536"/>
        <end position="556"/>
    </location>
</feature>
<feature type="region of interest" description="Disordered" evidence="9">
    <location>
        <begin position="784"/>
        <end position="838"/>
    </location>
</feature>
<dbReference type="NCBIfam" id="TIGR01297">
    <property type="entry name" value="CDF"/>
    <property type="match status" value="1"/>
</dbReference>
<feature type="compositionally biased region" description="Basic residues" evidence="9">
    <location>
        <begin position="88"/>
        <end position="104"/>
    </location>
</feature>
<keyword evidence="3 8" id="KW-0813">Transport</keyword>
<keyword evidence="6 8" id="KW-0406">Ion transport</keyword>
<dbReference type="HOGENOM" id="CLU_013389_0_0_1"/>
<dbReference type="GO" id="GO:0005385">
    <property type="term" value="F:zinc ion transmembrane transporter activity"/>
    <property type="evidence" value="ECO:0007669"/>
    <property type="project" value="UniProtKB-UniRule"/>
</dbReference>
<dbReference type="InterPro" id="IPR002524">
    <property type="entry name" value="Cation_efflux"/>
</dbReference>
<comment type="caution">
    <text evidence="12">The sequence shown here is derived from an EMBL/GenBank/DDBJ whole genome shotgun (WGS) entry which is preliminary data.</text>
</comment>
<evidence type="ECO:0000256" key="7">
    <source>
        <dbReference type="ARBA" id="ARBA00023136"/>
    </source>
</evidence>
<keyword evidence="7 10" id="KW-0472">Membrane</keyword>
<evidence type="ECO:0000313" key="12">
    <source>
        <dbReference type="EMBL" id="KFX52625.1"/>
    </source>
</evidence>
<dbReference type="GO" id="GO:0031410">
    <property type="term" value="C:cytoplasmic vesicle"/>
    <property type="evidence" value="ECO:0007669"/>
    <property type="project" value="TreeGrafter"/>
</dbReference>
<evidence type="ECO:0000256" key="5">
    <source>
        <dbReference type="ARBA" id="ARBA00022989"/>
    </source>
</evidence>
<evidence type="ECO:0000256" key="4">
    <source>
        <dbReference type="ARBA" id="ARBA00022692"/>
    </source>
</evidence>
<feature type="transmembrane region" description="Helical" evidence="10">
    <location>
        <begin position="423"/>
        <end position="445"/>
    </location>
</feature>
<dbReference type="EMBL" id="JPOX01000002">
    <property type="protein sequence ID" value="KFX52625.1"/>
    <property type="molecule type" value="Genomic_DNA"/>
</dbReference>
<evidence type="ECO:0000256" key="1">
    <source>
        <dbReference type="ARBA" id="ARBA00004141"/>
    </source>
</evidence>
<evidence type="ECO:0000256" key="6">
    <source>
        <dbReference type="ARBA" id="ARBA00023065"/>
    </source>
</evidence>
<dbReference type="eggNOG" id="KOG1484">
    <property type="taxonomic scope" value="Eukaryota"/>
</dbReference>
<comment type="function">
    <text evidence="8">Functions as a zinc transporter.</text>
</comment>
<feature type="transmembrane region" description="Helical" evidence="10">
    <location>
        <begin position="637"/>
        <end position="658"/>
    </location>
</feature>
<comment type="similarity">
    <text evidence="2 8">Belongs to the cation diffusion facilitator (CDF) transporter (TC 2.A.4) family. SLC30A subfamily.</text>
</comment>
<dbReference type="InterPro" id="IPR058533">
    <property type="entry name" value="Cation_efflux_TM"/>
</dbReference>
<feature type="transmembrane region" description="Helical" evidence="10">
    <location>
        <begin position="606"/>
        <end position="625"/>
    </location>
</feature>
<feature type="domain" description="Cation efflux protein transmembrane" evidence="11">
    <location>
        <begin position="536"/>
        <end position="741"/>
    </location>
</feature>
<sequence length="898" mass="98058">MSMSGPSHMPTGSFGHSRRPPRGHMRSGNWSQLPASTMTPTAEKEEHEFPEPVEHTTNVHDHHHHDAEHSHSHGHNHTHSPSLISNHSHSHSHSHNHGHGHGHSHSVISAKLESSDDSPISGTKASDAYTTPFQGSDNIPLSYEVTTGILTALPWSLLSWYMRQYTAPTSHKVWRMLKTAAAKQKFMKTYSPETAVDAVWWRTLVLVSVIMLSIGGIALFRRQRAGQRIQNVSGFQLSVSSAQKALLRVLSLILPIYAGMVIGGTMVALALSLTYAAGIPTVVQVEWNGGKSREKLGNKKASLFVLILFIVLNVLGYDFPVDTQPFRGYIALIISIFVLRPPFPTPRDSIPAVQKPNINSASQLVDGFMALVSQQASALSSVPLIASPEDIQLTLASGGVVGLVCLLVAPFNAIKIPFGIYDLIKTILTALVFAFSITFSSPAGLRSRQKLGFIATALVVVFTSAVPHEESSRIAHIAWSILAALCYLAAAFDDPKPGESTPTKTELSAMSKFLLKHGESWPILHSILSKEDSRKIFYFMCLNFGFMLIQLTYGFVTGSLGLLSDSIHMFFDCLALVVGLSAAVMSRWPPSVRFPYGYGKVDTLSGFANGVFLMIISLEITYEAVERLTSGSEMRRIEELLVVSIAGLAVNLVGIMAFDHGHAHGHDHGHGHDHSHGNENMHGIFLHILADTLGSVAVVISTILVHFYGWSGFDPLASCFIAILIFASAVPLVSSTASSLLLSMPADVEYNLRDTLAGVSTLRGVVGYTVPKFWLDDTSISSGQGHDSGHDHGHGHSHDHSHSHSHDHSHSHHDHDHDHHDHDHDHNHEKHTSEPKILGTIHIIASRSADLEDVRRRTVEFLSEKNMDIVVQVEREGEGKCWCASNGSAIGSRSPYIK</sequence>
<protein>
    <recommendedName>
        <fullName evidence="8">Zinc transporter</fullName>
    </recommendedName>
</protein>
<feature type="transmembrane region" description="Helical" evidence="10">
    <location>
        <begin position="720"/>
        <end position="742"/>
    </location>
</feature>
<keyword evidence="5 10" id="KW-1133">Transmembrane helix</keyword>
<dbReference type="AlphaFoldDB" id="A0A093VK94"/>
<feature type="transmembrane region" description="Helical" evidence="10">
    <location>
        <begin position="245"/>
        <end position="262"/>
    </location>
</feature>
<feature type="transmembrane region" description="Helical" evidence="10">
    <location>
        <begin position="301"/>
        <end position="320"/>
    </location>
</feature>
<feature type="transmembrane region" description="Helical" evidence="10">
    <location>
        <begin position="199"/>
        <end position="220"/>
    </location>
</feature>
<feature type="compositionally biased region" description="Basic and acidic residues" evidence="9">
    <location>
        <begin position="42"/>
        <end position="71"/>
    </location>
</feature>
<reference evidence="12" key="1">
    <citation type="journal article" date="2014" name="PLoS Genet.">
        <title>Signature Gene Expression Reveals Novel Clues to the Molecular Mechanisms of Dimorphic Transition in Penicillium marneffei.</title>
        <authorList>
            <person name="Yang E."/>
            <person name="Wang G."/>
            <person name="Cai J."/>
            <person name="Woo P.C."/>
            <person name="Lau S.K."/>
            <person name="Yuen K.-Y."/>
            <person name="Chow W.-N."/>
            <person name="Lin X."/>
        </authorList>
    </citation>
    <scope>NUCLEOTIDE SEQUENCE [LARGE SCALE GENOMIC DNA]</scope>
    <source>
        <strain evidence="12">PM1</strain>
    </source>
</reference>
<dbReference type="Pfam" id="PF01545">
    <property type="entry name" value="Cation_efflux"/>
    <property type="match status" value="1"/>
</dbReference>
<feature type="transmembrane region" description="Helical" evidence="10">
    <location>
        <begin position="391"/>
        <end position="411"/>
    </location>
</feature>
<keyword evidence="4 10" id="KW-0812">Transmembrane</keyword>
<comment type="subcellular location">
    <subcellularLocation>
        <location evidence="8">Endoplasmic reticulum membrane</location>
        <topology evidence="8">Multi-pass membrane protein</topology>
    </subcellularLocation>
    <subcellularLocation>
        <location evidence="1">Membrane</location>
        <topology evidence="1">Multi-pass membrane protein</topology>
    </subcellularLocation>
</comment>
<evidence type="ECO:0000256" key="2">
    <source>
        <dbReference type="ARBA" id="ARBA00008873"/>
    </source>
</evidence>
<dbReference type="PANTHER" id="PTHR45755">
    <property type="match status" value="1"/>
</dbReference>
<keyword evidence="8" id="KW-0256">Endoplasmic reticulum</keyword>
<dbReference type="Gene3D" id="1.20.1510.10">
    <property type="entry name" value="Cation efflux protein transmembrane domain"/>
    <property type="match status" value="1"/>
</dbReference>
<name>A0A093VK94_TALMA</name>
<feature type="compositionally biased region" description="Basic residues" evidence="9">
    <location>
        <begin position="16"/>
        <end position="25"/>
    </location>
</feature>
<evidence type="ECO:0000256" key="3">
    <source>
        <dbReference type="ARBA" id="ARBA00022448"/>
    </source>
</evidence>
<dbReference type="InterPro" id="IPR045316">
    <property type="entry name" value="Msc2-like"/>
</dbReference>
<evidence type="ECO:0000256" key="8">
    <source>
        <dbReference type="RuleBase" id="RU369017"/>
    </source>
</evidence>
<dbReference type="GO" id="GO:0005794">
    <property type="term" value="C:Golgi apparatus"/>
    <property type="evidence" value="ECO:0007669"/>
    <property type="project" value="TreeGrafter"/>
</dbReference>
<dbReference type="FunFam" id="1.20.1510.10:FF:000014">
    <property type="entry name" value="Cation efflux protein/ zinc transporter"/>
    <property type="match status" value="1"/>
</dbReference>
<dbReference type="InterPro" id="IPR027469">
    <property type="entry name" value="Cation_efflux_TMD_sf"/>
</dbReference>
<dbReference type="PANTHER" id="PTHR45755:SF4">
    <property type="entry name" value="ZINC TRANSPORTER 7"/>
    <property type="match status" value="1"/>
</dbReference>
<dbReference type="GO" id="GO:0006882">
    <property type="term" value="P:intracellular zinc ion homeostasis"/>
    <property type="evidence" value="ECO:0007669"/>
    <property type="project" value="InterPro"/>
</dbReference>
<organism evidence="12">
    <name type="scientific">Talaromyces marneffei PM1</name>
    <dbReference type="NCBI Taxonomy" id="1077442"/>
    <lineage>
        <taxon>Eukaryota</taxon>
        <taxon>Fungi</taxon>
        <taxon>Dikarya</taxon>
        <taxon>Ascomycota</taxon>
        <taxon>Pezizomycotina</taxon>
        <taxon>Eurotiomycetes</taxon>
        <taxon>Eurotiomycetidae</taxon>
        <taxon>Eurotiales</taxon>
        <taxon>Trichocomaceae</taxon>
        <taxon>Talaromyces</taxon>
        <taxon>Talaromyces sect. Talaromyces</taxon>
    </lineage>
</organism>
<dbReference type="GO" id="GO:1904257">
    <property type="term" value="P:zinc ion import into Golgi lumen"/>
    <property type="evidence" value="ECO:0007669"/>
    <property type="project" value="TreeGrafter"/>
</dbReference>
<accession>A0A093VK94</accession>
<dbReference type="SUPFAM" id="SSF161111">
    <property type="entry name" value="Cation efflux protein transmembrane domain-like"/>
    <property type="match status" value="1"/>
</dbReference>